<evidence type="ECO:0000313" key="1">
    <source>
        <dbReference type="EMBL" id="NNU33571.1"/>
    </source>
</evidence>
<reference evidence="1 2" key="1">
    <citation type="submission" date="2020-05" db="EMBL/GenBank/DDBJ databases">
        <authorList>
            <person name="Khan S.A."/>
            <person name="Jeon C.O."/>
            <person name="Chun B.H."/>
        </authorList>
    </citation>
    <scope>NUCLEOTIDE SEQUENCE [LARGE SCALE GENOMIC DNA]</scope>
    <source>
        <strain evidence="1 2">S1162</strain>
    </source>
</reference>
<evidence type="ECO:0008006" key="3">
    <source>
        <dbReference type="Google" id="ProtNLM"/>
    </source>
</evidence>
<dbReference type="RefSeq" id="WP_175269264.1">
    <property type="nucleotide sequence ID" value="NZ_JABFCR010000014.1"/>
</dbReference>
<protein>
    <recommendedName>
        <fullName evidence="3">Cell wall-active antibiotics response LiaF-like C-terminal domain-containing protein</fullName>
    </recommendedName>
</protein>
<dbReference type="EMBL" id="JABFCR010000014">
    <property type="protein sequence ID" value="NNU33571.1"/>
    <property type="molecule type" value="Genomic_DNA"/>
</dbReference>
<accession>A0ABX1W4P4</accession>
<dbReference type="Proteomes" id="UP000566071">
    <property type="component" value="Unassembled WGS sequence"/>
</dbReference>
<organism evidence="1 2">
    <name type="scientific">Mucilaginibacter humi</name>
    <dbReference type="NCBI Taxonomy" id="2732510"/>
    <lineage>
        <taxon>Bacteria</taxon>
        <taxon>Pseudomonadati</taxon>
        <taxon>Bacteroidota</taxon>
        <taxon>Sphingobacteriia</taxon>
        <taxon>Sphingobacteriales</taxon>
        <taxon>Sphingobacteriaceae</taxon>
        <taxon>Mucilaginibacter</taxon>
    </lineage>
</organism>
<gene>
    <name evidence="1" type="ORF">HK413_04385</name>
</gene>
<sequence length="59" mass="6432">MFGGVKMVVPSHWTIVSDMASVFAGFDDKRVRTTAPLDNTKVLVLKGVSIFAGVDIRSY</sequence>
<evidence type="ECO:0000313" key="2">
    <source>
        <dbReference type="Proteomes" id="UP000566071"/>
    </source>
</evidence>
<keyword evidence="2" id="KW-1185">Reference proteome</keyword>
<name>A0ABX1W4P4_9SPHI</name>
<proteinExistence type="predicted"/>
<comment type="caution">
    <text evidence="1">The sequence shown here is derived from an EMBL/GenBank/DDBJ whole genome shotgun (WGS) entry which is preliminary data.</text>
</comment>